<gene>
    <name evidence="5" type="ORF">CLV49_2498</name>
    <name evidence="6" type="ORF">ELQ93_06740</name>
</gene>
<dbReference type="AlphaFoldDB" id="A0A2P8GY31"/>
<name>A0A2P8GY31_9MICO</name>
<dbReference type="RefSeq" id="WP_106563812.1">
    <property type="nucleotide sequence ID" value="NZ_PYAU01000001.1"/>
</dbReference>
<dbReference type="GO" id="GO:0006508">
    <property type="term" value="P:proteolysis"/>
    <property type="evidence" value="ECO:0007669"/>
    <property type="project" value="UniProtKB-KW"/>
</dbReference>
<dbReference type="EMBL" id="RZGY01000001">
    <property type="protein sequence ID" value="RUQ86666.1"/>
    <property type="molecule type" value="Genomic_DNA"/>
</dbReference>
<reference evidence="6 8" key="2">
    <citation type="submission" date="2018-12" db="EMBL/GenBank/DDBJ databases">
        <authorList>
            <person name="hu s."/>
            <person name="Xu Y."/>
            <person name="Xu B."/>
            <person name="Li F."/>
        </authorList>
    </citation>
    <scope>NUCLEOTIDE SEQUENCE [LARGE SCALE GENOMIC DNA]</scope>
    <source>
        <strain evidence="6 8">KSW2-17</strain>
    </source>
</reference>
<dbReference type="EMBL" id="PYAU01000001">
    <property type="protein sequence ID" value="PSL38869.1"/>
    <property type="molecule type" value="Genomic_DNA"/>
</dbReference>
<dbReference type="Proteomes" id="UP000268291">
    <property type="component" value="Unassembled WGS sequence"/>
</dbReference>
<evidence type="ECO:0000256" key="2">
    <source>
        <dbReference type="ARBA" id="ARBA00022670"/>
    </source>
</evidence>
<evidence type="ECO:0000256" key="3">
    <source>
        <dbReference type="ARBA" id="ARBA00022801"/>
    </source>
</evidence>
<dbReference type="Gene3D" id="3.40.50.880">
    <property type="match status" value="1"/>
</dbReference>
<dbReference type="OrthoDB" id="3078420at2"/>
<dbReference type="InterPro" id="IPR005320">
    <property type="entry name" value="Peptidase_S51"/>
</dbReference>
<evidence type="ECO:0000313" key="8">
    <source>
        <dbReference type="Proteomes" id="UP000268291"/>
    </source>
</evidence>
<keyword evidence="4" id="KW-0720">Serine protease</keyword>
<keyword evidence="8" id="KW-1185">Reference proteome</keyword>
<evidence type="ECO:0000313" key="6">
    <source>
        <dbReference type="EMBL" id="RUQ86666.1"/>
    </source>
</evidence>
<reference evidence="5 7" key="1">
    <citation type="submission" date="2018-03" db="EMBL/GenBank/DDBJ databases">
        <title>Genomic Encyclopedia of Archaeal and Bacterial Type Strains, Phase II (KMG-II): from individual species to whole genera.</title>
        <authorList>
            <person name="Goeker M."/>
        </authorList>
    </citation>
    <scope>NUCLEOTIDE SEQUENCE [LARGE SCALE GENOMIC DNA]</scope>
    <source>
        <strain evidence="5 7">DSM 21548</strain>
    </source>
</reference>
<accession>A0A2P8GY31</accession>
<proteinExistence type="inferred from homology"/>
<comment type="caution">
    <text evidence="5">The sequence shown here is derived from an EMBL/GenBank/DDBJ whole genome shotgun (WGS) entry which is preliminary data.</text>
</comment>
<dbReference type="GO" id="GO:0008236">
    <property type="term" value="F:serine-type peptidase activity"/>
    <property type="evidence" value="ECO:0007669"/>
    <property type="project" value="UniProtKB-KW"/>
</dbReference>
<evidence type="ECO:0000313" key="7">
    <source>
        <dbReference type="Proteomes" id="UP000241203"/>
    </source>
</evidence>
<keyword evidence="2" id="KW-0645">Protease</keyword>
<evidence type="ECO:0000256" key="4">
    <source>
        <dbReference type="ARBA" id="ARBA00022825"/>
    </source>
</evidence>
<evidence type="ECO:0000313" key="5">
    <source>
        <dbReference type="EMBL" id="PSL38869.1"/>
    </source>
</evidence>
<protein>
    <submittedName>
        <fullName evidence="5">Cyanophycinase</fullName>
    </submittedName>
    <submittedName>
        <fullName evidence="6">Peptidase S51</fullName>
    </submittedName>
</protein>
<organism evidence="5 7">
    <name type="scientific">Labedella gwakjiensis</name>
    <dbReference type="NCBI Taxonomy" id="390269"/>
    <lineage>
        <taxon>Bacteria</taxon>
        <taxon>Bacillati</taxon>
        <taxon>Actinomycetota</taxon>
        <taxon>Actinomycetes</taxon>
        <taxon>Micrococcales</taxon>
        <taxon>Microbacteriaceae</taxon>
        <taxon>Labedella</taxon>
    </lineage>
</organism>
<evidence type="ECO:0000256" key="1">
    <source>
        <dbReference type="ARBA" id="ARBA00006534"/>
    </source>
</evidence>
<keyword evidence="3" id="KW-0378">Hydrolase</keyword>
<dbReference type="InterPro" id="IPR029062">
    <property type="entry name" value="Class_I_gatase-like"/>
</dbReference>
<sequence length="238" mass="24042">MSIHLVGGGQRFAHDTSILSAFVAEAADRAEVGTLPRIGVFLVTEDSGVEYAARVEAELTLAGACEVVSRLRVEGGAFALSDLADLDALYVGGGLTPAYATALDPLVVEIRRLVADGMPYLGFSAGAALAAEQAVVGGWRIGGVAVAPEETAEDLDEVTVQPGIGLIDIAVDVHAAQWGTLGRLVAATEAGLVSGGVAIDENTALVVSENGLSVAGTGSVWQVTTDDAGVRVSTVAAS</sequence>
<dbReference type="SUPFAM" id="SSF52317">
    <property type="entry name" value="Class I glutamine amidotransferase-like"/>
    <property type="match status" value="1"/>
</dbReference>
<comment type="similarity">
    <text evidence="1">Belongs to the peptidase S51 family.</text>
</comment>
<dbReference type="Pfam" id="PF03575">
    <property type="entry name" value="Peptidase_S51"/>
    <property type="match status" value="1"/>
</dbReference>
<dbReference type="Proteomes" id="UP000241203">
    <property type="component" value="Unassembled WGS sequence"/>
</dbReference>